<reference evidence="1 2" key="1">
    <citation type="submission" date="2020-02" db="EMBL/GenBank/DDBJ databases">
        <title>Genome sequence of strain CCNWXJ40-4.</title>
        <authorList>
            <person name="Gao J."/>
            <person name="Sun J."/>
        </authorList>
    </citation>
    <scope>NUCLEOTIDE SEQUENCE [LARGE SCALE GENOMIC DNA]</scope>
    <source>
        <strain evidence="1 2">CCNWXJ 40-4</strain>
    </source>
</reference>
<dbReference type="SUPFAM" id="SSF53474">
    <property type="entry name" value="alpha/beta-Hydrolases"/>
    <property type="match status" value="1"/>
</dbReference>
<dbReference type="InterPro" id="IPR029058">
    <property type="entry name" value="AB_hydrolase_fold"/>
</dbReference>
<evidence type="ECO:0000313" key="2">
    <source>
        <dbReference type="Proteomes" id="UP001642900"/>
    </source>
</evidence>
<gene>
    <name evidence="1" type="ORF">G6N73_26365</name>
</gene>
<name>A0A6G4WKJ8_9HYPH</name>
<protein>
    <submittedName>
        <fullName evidence="1">Alpha/beta hydrolase</fullName>
    </submittedName>
</protein>
<comment type="caution">
    <text evidence="1">The sequence shown here is derived from an EMBL/GenBank/DDBJ whole genome shotgun (WGS) entry which is preliminary data.</text>
</comment>
<keyword evidence="2" id="KW-1185">Reference proteome</keyword>
<dbReference type="EMBL" id="JAAKZF010000057">
    <property type="protein sequence ID" value="NGO54607.1"/>
    <property type="molecule type" value="Genomic_DNA"/>
</dbReference>
<keyword evidence="1" id="KW-0378">Hydrolase</keyword>
<dbReference type="GO" id="GO:0016787">
    <property type="term" value="F:hydrolase activity"/>
    <property type="evidence" value="ECO:0007669"/>
    <property type="project" value="UniProtKB-KW"/>
</dbReference>
<evidence type="ECO:0000313" key="1">
    <source>
        <dbReference type="EMBL" id="NGO54607.1"/>
    </source>
</evidence>
<dbReference type="Gene3D" id="3.40.50.1820">
    <property type="entry name" value="alpha/beta hydrolase"/>
    <property type="match status" value="1"/>
</dbReference>
<dbReference type="Proteomes" id="UP001642900">
    <property type="component" value="Unassembled WGS sequence"/>
</dbReference>
<proteinExistence type="predicted"/>
<accession>A0A6G4WKJ8</accession>
<dbReference type="RefSeq" id="WP_165032940.1">
    <property type="nucleotide sequence ID" value="NZ_JAAKZF010000057.1"/>
</dbReference>
<organism evidence="1 2">
    <name type="scientific">Allomesorhizobium camelthorni</name>
    <dbReference type="NCBI Taxonomy" id="475069"/>
    <lineage>
        <taxon>Bacteria</taxon>
        <taxon>Pseudomonadati</taxon>
        <taxon>Pseudomonadota</taxon>
        <taxon>Alphaproteobacteria</taxon>
        <taxon>Hyphomicrobiales</taxon>
        <taxon>Phyllobacteriaceae</taxon>
        <taxon>Allomesorhizobium</taxon>
    </lineage>
</organism>
<sequence>MARNCIIGLLSIVITLGFGSLGYASDLSDCDRNGSPGKIAAAAKKKTALIVEALQSCADLSTAREAAVPVVPDNSDGANRLFSSPPEASSVERSDRFLVLRRQPKQATGETFVLLHGSGGDEATLMDLASRIDPHAVLMGIRGRLVQDGVTRWYRRLTPTRFDQDDIRSEAGAFASFLRDAVEAKKLDLANTTFIGYSNGANLLAAMALLHPGLVERAVLLRPMSVLESIPDVDLSGTRFLTVAGAADSIYAPFAPALEAMLRKHGGRVEARTIKSGHDLGNDDVAVVSEWLASSNAVSLKQ</sequence>
<dbReference type="AlphaFoldDB" id="A0A6G4WKJ8"/>